<dbReference type="SMART" id="SM01130">
    <property type="entry name" value="DHDPS"/>
    <property type="match status" value="1"/>
</dbReference>
<dbReference type="EMBL" id="BAAAOR010000014">
    <property type="protein sequence ID" value="GAA1515848.1"/>
    <property type="molecule type" value="Genomic_DNA"/>
</dbReference>
<dbReference type="PIRSF" id="PIRSF001365">
    <property type="entry name" value="DHDPS"/>
    <property type="match status" value="1"/>
</dbReference>
<evidence type="ECO:0000256" key="3">
    <source>
        <dbReference type="PIRNR" id="PIRNR001365"/>
    </source>
</evidence>
<proteinExistence type="inferred from homology"/>
<dbReference type="SUPFAM" id="SSF51569">
    <property type="entry name" value="Aldolase"/>
    <property type="match status" value="1"/>
</dbReference>
<dbReference type="Proteomes" id="UP001500842">
    <property type="component" value="Unassembled WGS sequence"/>
</dbReference>
<evidence type="ECO:0000256" key="1">
    <source>
        <dbReference type="ARBA" id="ARBA00007592"/>
    </source>
</evidence>
<dbReference type="PANTHER" id="PTHR12128:SF66">
    <property type="entry name" value="4-HYDROXY-2-OXOGLUTARATE ALDOLASE, MITOCHONDRIAL"/>
    <property type="match status" value="1"/>
</dbReference>
<protein>
    <submittedName>
        <fullName evidence="4">4-hydroxy-tetrahydrodipicolinate synthase</fullName>
    </submittedName>
</protein>
<name>A0ABN2AD11_9ACTN</name>
<comment type="caution">
    <text evidence="4">The sequence shown here is derived from an EMBL/GenBank/DDBJ whole genome shotgun (WGS) entry which is preliminary data.</text>
</comment>
<evidence type="ECO:0000313" key="4">
    <source>
        <dbReference type="EMBL" id="GAA1515848.1"/>
    </source>
</evidence>
<gene>
    <name evidence="4" type="primary">dapA_1</name>
    <name evidence="4" type="ORF">GCM10009788_20210</name>
</gene>
<evidence type="ECO:0000313" key="5">
    <source>
        <dbReference type="Proteomes" id="UP001500842"/>
    </source>
</evidence>
<dbReference type="InterPro" id="IPR013785">
    <property type="entry name" value="Aldolase_TIM"/>
</dbReference>
<sequence>MDPAQFRSHSFCMGATPFDDQGRLDEDALRAHVQWLSSEGISVLPASASSGEGPLLSDEEVFRVWEIVVEEAAGRFPVVVANREFPTAAENIRFAREAESRGLDGIQLYPPTLGHVIAPTTDVLEAFYEDVLPHVRLPVLVSSNQATGFEVPLAVHERLLARHEHIFAFYKNHSDLMNCASAYARMAPRTTVLTGFVRLPMAFLLGATGELDHVQNLMPRTARALHDALHTGDLARASTAYARIVEAQAATTRFGQEEGLNRMPVYKGVLRALGRPGTWATRAPYRPLSDEQQSRLAAVVDRLGLAELEGLA</sequence>
<keyword evidence="2 3" id="KW-0456">Lyase</keyword>
<accession>A0ABN2AD11</accession>
<dbReference type="CDD" id="cd00408">
    <property type="entry name" value="DHDPS-like"/>
    <property type="match status" value="1"/>
</dbReference>
<keyword evidence="5" id="KW-1185">Reference proteome</keyword>
<comment type="similarity">
    <text evidence="1 3">Belongs to the DapA family.</text>
</comment>
<organism evidence="4 5">
    <name type="scientific">Nocardioides humi</name>
    <dbReference type="NCBI Taxonomy" id="449461"/>
    <lineage>
        <taxon>Bacteria</taxon>
        <taxon>Bacillati</taxon>
        <taxon>Actinomycetota</taxon>
        <taxon>Actinomycetes</taxon>
        <taxon>Propionibacteriales</taxon>
        <taxon>Nocardioidaceae</taxon>
        <taxon>Nocardioides</taxon>
    </lineage>
</organism>
<dbReference type="PANTHER" id="PTHR12128">
    <property type="entry name" value="DIHYDRODIPICOLINATE SYNTHASE"/>
    <property type="match status" value="1"/>
</dbReference>
<evidence type="ECO:0000256" key="2">
    <source>
        <dbReference type="ARBA" id="ARBA00023239"/>
    </source>
</evidence>
<dbReference type="Pfam" id="PF00701">
    <property type="entry name" value="DHDPS"/>
    <property type="match status" value="1"/>
</dbReference>
<dbReference type="Gene3D" id="3.20.20.70">
    <property type="entry name" value="Aldolase class I"/>
    <property type="match status" value="1"/>
</dbReference>
<dbReference type="InterPro" id="IPR002220">
    <property type="entry name" value="DapA-like"/>
</dbReference>
<reference evidence="4 5" key="1">
    <citation type="journal article" date="2019" name="Int. J. Syst. Evol. Microbiol.">
        <title>The Global Catalogue of Microorganisms (GCM) 10K type strain sequencing project: providing services to taxonomists for standard genome sequencing and annotation.</title>
        <authorList>
            <consortium name="The Broad Institute Genomics Platform"/>
            <consortium name="The Broad Institute Genome Sequencing Center for Infectious Disease"/>
            <person name="Wu L."/>
            <person name="Ma J."/>
        </authorList>
    </citation>
    <scope>NUCLEOTIDE SEQUENCE [LARGE SCALE GENOMIC DNA]</scope>
    <source>
        <strain evidence="4 5">JCM 14942</strain>
    </source>
</reference>